<evidence type="ECO:0000259" key="1">
    <source>
        <dbReference type="Pfam" id="PF00931"/>
    </source>
</evidence>
<feature type="domain" description="NB-ARC" evidence="1">
    <location>
        <begin position="13"/>
        <end position="135"/>
    </location>
</feature>
<dbReference type="InterPro" id="IPR044974">
    <property type="entry name" value="Disease_R_plants"/>
</dbReference>
<dbReference type="PRINTS" id="PR00364">
    <property type="entry name" value="DISEASERSIST"/>
</dbReference>
<comment type="caution">
    <text evidence="2">The sequence shown here is derived from an EMBL/GenBank/DDBJ whole genome shotgun (WGS) entry which is preliminary data.</text>
</comment>
<evidence type="ECO:0000313" key="2">
    <source>
        <dbReference type="EMBL" id="KAK6932019.1"/>
    </source>
</evidence>
<dbReference type="PANTHER" id="PTHR11017">
    <property type="entry name" value="LEUCINE-RICH REPEAT-CONTAINING PROTEIN"/>
    <property type="match status" value="1"/>
</dbReference>
<dbReference type="EMBL" id="JBAMMX010000010">
    <property type="protein sequence ID" value="KAK6932019.1"/>
    <property type="molecule type" value="Genomic_DNA"/>
</dbReference>
<protein>
    <submittedName>
        <fullName evidence="2">NB-ARC</fullName>
    </submittedName>
</protein>
<evidence type="ECO:0000313" key="3">
    <source>
        <dbReference type="Proteomes" id="UP001370490"/>
    </source>
</evidence>
<dbReference type="SUPFAM" id="SSF52540">
    <property type="entry name" value="P-loop containing nucleoside triphosphate hydrolases"/>
    <property type="match status" value="1"/>
</dbReference>
<dbReference type="GO" id="GO:0043531">
    <property type="term" value="F:ADP binding"/>
    <property type="evidence" value="ECO:0007669"/>
    <property type="project" value="InterPro"/>
</dbReference>
<dbReference type="InterPro" id="IPR027417">
    <property type="entry name" value="P-loop_NTPase"/>
</dbReference>
<gene>
    <name evidence="2" type="ORF">RJ641_001643</name>
</gene>
<name>A0AAN8VEG2_9MAGN</name>
<sequence>MNKANLLLDAGWNDVMVIGICGLGGLGKTTIAKAVYNETFHYFQGSSFPSNIRESSQEPNGQVHLQELLSDILLKTVKVGSINSGIKMIEERLCQKSVLIVLDDVDEMDQFYTVTGKRNWSGCGSRIIITMREEESLQVA</sequence>
<dbReference type="GO" id="GO:0006952">
    <property type="term" value="P:defense response"/>
    <property type="evidence" value="ECO:0007669"/>
    <property type="project" value="InterPro"/>
</dbReference>
<reference evidence="2 3" key="1">
    <citation type="submission" date="2023-12" db="EMBL/GenBank/DDBJ databases">
        <title>A high-quality genome assembly for Dillenia turbinata (Dilleniales).</title>
        <authorList>
            <person name="Chanderbali A."/>
        </authorList>
    </citation>
    <scope>NUCLEOTIDE SEQUENCE [LARGE SCALE GENOMIC DNA]</scope>
    <source>
        <strain evidence="2">LSX21</strain>
        <tissue evidence="2">Leaf</tissue>
    </source>
</reference>
<dbReference type="InterPro" id="IPR002182">
    <property type="entry name" value="NB-ARC"/>
</dbReference>
<accession>A0AAN8VEG2</accession>
<dbReference type="Pfam" id="PF00931">
    <property type="entry name" value="NB-ARC"/>
    <property type="match status" value="1"/>
</dbReference>
<proteinExistence type="predicted"/>
<keyword evidence="3" id="KW-1185">Reference proteome</keyword>
<organism evidence="2 3">
    <name type="scientific">Dillenia turbinata</name>
    <dbReference type="NCBI Taxonomy" id="194707"/>
    <lineage>
        <taxon>Eukaryota</taxon>
        <taxon>Viridiplantae</taxon>
        <taxon>Streptophyta</taxon>
        <taxon>Embryophyta</taxon>
        <taxon>Tracheophyta</taxon>
        <taxon>Spermatophyta</taxon>
        <taxon>Magnoliopsida</taxon>
        <taxon>eudicotyledons</taxon>
        <taxon>Gunneridae</taxon>
        <taxon>Pentapetalae</taxon>
        <taxon>Dilleniales</taxon>
        <taxon>Dilleniaceae</taxon>
        <taxon>Dillenia</taxon>
    </lineage>
</organism>
<dbReference type="PANTHER" id="PTHR11017:SF271">
    <property type="entry name" value="DISEASE RESISTANCE PROTEIN (TIR-NBS-LRR CLASS) FAMILY"/>
    <property type="match status" value="1"/>
</dbReference>
<dbReference type="Gene3D" id="3.40.50.300">
    <property type="entry name" value="P-loop containing nucleotide triphosphate hydrolases"/>
    <property type="match status" value="1"/>
</dbReference>
<dbReference type="Proteomes" id="UP001370490">
    <property type="component" value="Unassembled WGS sequence"/>
</dbReference>
<dbReference type="AlphaFoldDB" id="A0AAN8VEG2"/>